<dbReference type="EMBL" id="MCOG01000072">
    <property type="protein sequence ID" value="ORY56728.1"/>
    <property type="molecule type" value="Genomic_DNA"/>
</dbReference>
<dbReference type="PANTHER" id="PTHR24370:SF10">
    <property type="entry name" value="LEUCINE-RICH REPEAT AND WD REPEAT-CONTAINING PROTEIN 1"/>
    <property type="match status" value="1"/>
</dbReference>
<dbReference type="AlphaFoldDB" id="A0A1Y2DBU3"/>
<dbReference type="SUPFAM" id="SSF50978">
    <property type="entry name" value="WD40 repeat-like"/>
    <property type="match status" value="1"/>
</dbReference>
<accession>A0A1Y2DBU3</accession>
<feature type="compositionally biased region" description="Basic and acidic residues" evidence="4">
    <location>
        <begin position="35"/>
        <end position="64"/>
    </location>
</feature>
<evidence type="ECO:0000259" key="5">
    <source>
        <dbReference type="Pfam" id="PF23215"/>
    </source>
</evidence>
<dbReference type="InterPro" id="IPR052489">
    <property type="entry name" value="LRWD1"/>
</dbReference>
<evidence type="ECO:0000313" key="7">
    <source>
        <dbReference type="Proteomes" id="UP000193920"/>
    </source>
</evidence>
<feature type="compositionally biased region" description="Basic and acidic residues" evidence="4">
    <location>
        <begin position="7"/>
        <end position="21"/>
    </location>
</feature>
<organism evidence="6 7">
    <name type="scientific">Neocallimastix californiae</name>
    <dbReference type="NCBI Taxonomy" id="1754190"/>
    <lineage>
        <taxon>Eukaryota</taxon>
        <taxon>Fungi</taxon>
        <taxon>Fungi incertae sedis</taxon>
        <taxon>Chytridiomycota</taxon>
        <taxon>Chytridiomycota incertae sedis</taxon>
        <taxon>Neocallimastigomycetes</taxon>
        <taxon>Neocallimastigales</taxon>
        <taxon>Neocallimastigaceae</taxon>
        <taxon>Neocallimastix</taxon>
    </lineage>
</organism>
<feature type="domain" description="Leucine-rich repeat and WD repeat-containing protein 1 WD" evidence="5">
    <location>
        <begin position="121"/>
        <end position="195"/>
    </location>
</feature>
<feature type="region of interest" description="Disordered" evidence="4">
    <location>
        <begin position="587"/>
        <end position="610"/>
    </location>
</feature>
<evidence type="ECO:0000313" key="6">
    <source>
        <dbReference type="EMBL" id="ORY56728.1"/>
    </source>
</evidence>
<dbReference type="GO" id="GO:0071169">
    <property type="term" value="P:establishment of protein localization to chromatin"/>
    <property type="evidence" value="ECO:0007669"/>
    <property type="project" value="TreeGrafter"/>
</dbReference>
<protein>
    <submittedName>
        <fullName evidence="6">WD40 repeat-like protein</fullName>
    </submittedName>
</protein>
<reference evidence="6 7" key="1">
    <citation type="submission" date="2016-08" db="EMBL/GenBank/DDBJ databases">
        <title>A Parts List for Fungal Cellulosomes Revealed by Comparative Genomics.</title>
        <authorList>
            <consortium name="DOE Joint Genome Institute"/>
            <person name="Haitjema C.H."/>
            <person name="Gilmore S.P."/>
            <person name="Henske J.K."/>
            <person name="Solomon K.V."/>
            <person name="De Groot R."/>
            <person name="Kuo A."/>
            <person name="Mondo S.J."/>
            <person name="Salamov A.A."/>
            <person name="Labutti K."/>
            <person name="Zhao Z."/>
            <person name="Chiniquy J."/>
            <person name="Barry K."/>
            <person name="Brewer H.M."/>
            <person name="Purvine S.O."/>
            <person name="Wright A.T."/>
            <person name="Boxma B."/>
            <person name="Van Alen T."/>
            <person name="Hackstein J.H."/>
            <person name="Baker S.E."/>
            <person name="Grigoriev I.V."/>
            <person name="O'Malley M.A."/>
        </authorList>
    </citation>
    <scope>NUCLEOTIDE SEQUENCE [LARGE SCALE GENOMIC DNA]</scope>
    <source>
        <strain evidence="6 7">G1</strain>
    </source>
</reference>
<gene>
    <name evidence="6" type="ORF">LY90DRAFT_506643</name>
</gene>
<evidence type="ECO:0000256" key="3">
    <source>
        <dbReference type="ARBA" id="ARBA00022614"/>
    </source>
</evidence>
<evidence type="ECO:0000256" key="2">
    <source>
        <dbReference type="ARBA" id="ARBA00022454"/>
    </source>
</evidence>
<dbReference type="GO" id="GO:0006325">
    <property type="term" value="P:chromatin organization"/>
    <property type="evidence" value="ECO:0007669"/>
    <property type="project" value="TreeGrafter"/>
</dbReference>
<dbReference type="Gene3D" id="2.130.10.10">
    <property type="entry name" value="YVTN repeat-like/Quinoprotein amine dehydrogenase"/>
    <property type="match status" value="1"/>
</dbReference>
<dbReference type="STRING" id="1754190.A0A1Y2DBU3"/>
<name>A0A1Y2DBU3_9FUNG</name>
<dbReference type="InterPro" id="IPR036322">
    <property type="entry name" value="WD40_repeat_dom_sf"/>
</dbReference>
<dbReference type="OrthoDB" id="7318948at2759"/>
<evidence type="ECO:0000256" key="1">
    <source>
        <dbReference type="ARBA" id="ARBA00004286"/>
    </source>
</evidence>
<dbReference type="SMART" id="SM00320">
    <property type="entry name" value="WD40"/>
    <property type="match status" value="3"/>
</dbReference>
<sequence length="610" mass="70001">MTRSRKRIEPIEKEKDTQQIEEKIMTRKRKRMIKEILDNTKSNNKEIKIVKDKDKDKEKEREKEKEEEEIEEEEEEKHNIKKGKISSPSTISSQNYPILSKMNNLNKKFELTYIVRPNSKREHAENDDSVCIWDCAFEPTIEGNNASHIVATCGANNVSMIECHTGKVIAKYTNLIEVENYYSLDWTVIKVNSENSQSNTIMNKRRKVLNSKIKNSIEPYKNSRIRHRNNNINNTIERSHTTTSKNQYCPILAAGGQLGEIIFLNRMQGECFRYAEPKVSKPQPITQLRFSKDNPKWLFAGSEDKFVYLYDIGELNDTEQDAATNLAKFVGLKKDPTAINVNKNNLIVGCSDGVIVIYSLSNIPTVEDAIKSNHLTNISISYQFSSLHNTYIDDIIPYFPLSHHHHHQNSLVNIFFTRGAKDHISLWSMNNLDLDSSTPEKSTSKRNLKKLETILNERGNGRNSRGKDSNRRRGGGEEKESKNEGRKESNIEIVPTILSKLKWSHYVECVRFSVVNDEDETLLLTGSGAGDINIYKLQENKSLKLISTFKHEQSEEAIHQVVLIYVINVKEEILAVILKSGNSPITGSSSNNFNKDNEESKRQQIHQEQQ</sequence>
<dbReference type="InterPro" id="IPR056160">
    <property type="entry name" value="WD_LRWD1"/>
</dbReference>
<keyword evidence="2" id="KW-0158">Chromosome</keyword>
<feature type="region of interest" description="Disordered" evidence="4">
    <location>
        <begin position="35"/>
        <end position="88"/>
    </location>
</feature>
<keyword evidence="3" id="KW-0433">Leucine-rich repeat</keyword>
<feature type="compositionally biased region" description="Basic and acidic residues" evidence="4">
    <location>
        <begin position="465"/>
        <end position="488"/>
    </location>
</feature>
<comment type="caution">
    <text evidence="6">The sequence shown here is derived from an EMBL/GenBank/DDBJ whole genome shotgun (WGS) entry which is preliminary data.</text>
</comment>
<comment type="subcellular location">
    <subcellularLocation>
        <location evidence="1">Chromosome</location>
    </subcellularLocation>
</comment>
<dbReference type="InterPro" id="IPR001680">
    <property type="entry name" value="WD40_rpt"/>
</dbReference>
<dbReference type="InterPro" id="IPR015943">
    <property type="entry name" value="WD40/YVTN_repeat-like_dom_sf"/>
</dbReference>
<dbReference type="Proteomes" id="UP000193920">
    <property type="component" value="Unassembled WGS sequence"/>
</dbReference>
<feature type="compositionally biased region" description="Acidic residues" evidence="4">
    <location>
        <begin position="65"/>
        <end position="75"/>
    </location>
</feature>
<dbReference type="PANTHER" id="PTHR24370">
    <property type="entry name" value="OPTICIN"/>
    <property type="match status" value="1"/>
</dbReference>
<keyword evidence="7" id="KW-1185">Reference proteome</keyword>
<dbReference type="GO" id="GO:0003682">
    <property type="term" value="F:chromatin binding"/>
    <property type="evidence" value="ECO:0007669"/>
    <property type="project" value="TreeGrafter"/>
</dbReference>
<feature type="region of interest" description="Disordered" evidence="4">
    <location>
        <begin position="435"/>
        <end position="488"/>
    </location>
</feature>
<proteinExistence type="predicted"/>
<evidence type="ECO:0000256" key="4">
    <source>
        <dbReference type="SAM" id="MobiDB-lite"/>
    </source>
</evidence>
<feature type="region of interest" description="Disordered" evidence="4">
    <location>
        <begin position="1"/>
        <end position="21"/>
    </location>
</feature>
<dbReference type="GO" id="GO:0005664">
    <property type="term" value="C:nuclear origin of replication recognition complex"/>
    <property type="evidence" value="ECO:0007669"/>
    <property type="project" value="TreeGrafter"/>
</dbReference>
<dbReference type="Pfam" id="PF23215">
    <property type="entry name" value="WD_LRWD1"/>
    <property type="match status" value="1"/>
</dbReference>